<protein>
    <submittedName>
        <fullName evidence="2">Uncharacterized protein</fullName>
    </submittedName>
</protein>
<dbReference type="AlphaFoldDB" id="A0A8S9LB98"/>
<sequence length="367" mass="40712">MQPEGGKSKMSHPGNTPKAFTGEDGSPEKHRSDSLTTGKTGQLVEVYHKCGSVSRGQLQHGADGIVLEMPSALMLLAIGEFERIPPTKTVIVPAGEISKIEYVEKHRWRRGEEEDQLLCALSSAYNHMDLIAHDDAPLPLVYCCLFDISSFLFMSTGEDGSPEKHRSDSLTTGKTGQLIEVYHKCGSMSRGQLQHGADGIVLEMPFAYLKRVTGEIERIPPIKTVFVPTDEILEVVYVEKHRWLMGGGDLLPEFVDAVFSTRGLDTRNLYGAKIIPSVQDYEPRDLGNLEIEQMTRGLALYQLLSPSLRSQLTVLQDIDPNPSPWEETPPHPPVDGRVGEPPVCKIHNFFLREDLLVISSLIDSLMI</sequence>
<name>A0A8S9LB98_BRACR</name>
<evidence type="ECO:0000256" key="1">
    <source>
        <dbReference type="SAM" id="MobiDB-lite"/>
    </source>
</evidence>
<dbReference type="EMBL" id="QGKY02000094">
    <property type="protein sequence ID" value="KAF2602648.1"/>
    <property type="molecule type" value="Genomic_DNA"/>
</dbReference>
<feature type="region of interest" description="Disordered" evidence="1">
    <location>
        <begin position="319"/>
        <end position="338"/>
    </location>
</feature>
<evidence type="ECO:0000313" key="2">
    <source>
        <dbReference type="EMBL" id="KAF2602648.1"/>
    </source>
</evidence>
<gene>
    <name evidence="2" type="ORF">F2Q70_00028457</name>
</gene>
<reference evidence="2" key="1">
    <citation type="submission" date="2019-12" db="EMBL/GenBank/DDBJ databases">
        <title>Genome sequencing and annotation of Brassica cretica.</title>
        <authorList>
            <person name="Studholme D.J."/>
            <person name="Sarris P.F."/>
        </authorList>
    </citation>
    <scope>NUCLEOTIDE SEQUENCE</scope>
    <source>
        <strain evidence="2">PFS-102/07</strain>
        <tissue evidence="2">Leaf</tissue>
    </source>
</reference>
<organism evidence="2">
    <name type="scientific">Brassica cretica</name>
    <name type="common">Mustard</name>
    <dbReference type="NCBI Taxonomy" id="69181"/>
    <lineage>
        <taxon>Eukaryota</taxon>
        <taxon>Viridiplantae</taxon>
        <taxon>Streptophyta</taxon>
        <taxon>Embryophyta</taxon>
        <taxon>Tracheophyta</taxon>
        <taxon>Spermatophyta</taxon>
        <taxon>Magnoliopsida</taxon>
        <taxon>eudicotyledons</taxon>
        <taxon>Gunneridae</taxon>
        <taxon>Pentapetalae</taxon>
        <taxon>rosids</taxon>
        <taxon>malvids</taxon>
        <taxon>Brassicales</taxon>
        <taxon>Brassicaceae</taxon>
        <taxon>Brassiceae</taxon>
        <taxon>Brassica</taxon>
    </lineage>
</organism>
<comment type="caution">
    <text evidence="2">The sequence shown here is derived from an EMBL/GenBank/DDBJ whole genome shotgun (WGS) entry which is preliminary data.</text>
</comment>
<feature type="region of interest" description="Disordered" evidence="1">
    <location>
        <begin position="1"/>
        <end position="38"/>
    </location>
</feature>
<accession>A0A8S9LB98</accession>
<proteinExistence type="predicted"/>